<keyword evidence="3" id="KW-0813">Transport</keyword>
<protein>
    <submittedName>
        <fullName evidence="9">Iron ABC transporter permease</fullName>
    </submittedName>
</protein>
<dbReference type="InterPro" id="IPR037294">
    <property type="entry name" value="ABC_BtuC-like"/>
</dbReference>
<feature type="transmembrane region" description="Helical" evidence="8">
    <location>
        <begin position="122"/>
        <end position="143"/>
    </location>
</feature>
<evidence type="ECO:0000256" key="4">
    <source>
        <dbReference type="ARBA" id="ARBA00022475"/>
    </source>
</evidence>
<dbReference type="PANTHER" id="PTHR30472">
    <property type="entry name" value="FERRIC ENTEROBACTIN TRANSPORT SYSTEM PERMEASE PROTEIN"/>
    <property type="match status" value="1"/>
</dbReference>
<keyword evidence="10" id="KW-1185">Reference proteome</keyword>
<keyword evidence="4" id="KW-1003">Cell membrane</keyword>
<dbReference type="GO" id="GO:0022857">
    <property type="term" value="F:transmembrane transporter activity"/>
    <property type="evidence" value="ECO:0007669"/>
    <property type="project" value="InterPro"/>
</dbReference>
<dbReference type="PANTHER" id="PTHR30472:SF25">
    <property type="entry name" value="ABC TRANSPORTER PERMEASE PROTEIN MJ0876-RELATED"/>
    <property type="match status" value="1"/>
</dbReference>
<evidence type="ECO:0000256" key="8">
    <source>
        <dbReference type="SAM" id="Phobius"/>
    </source>
</evidence>
<evidence type="ECO:0000256" key="1">
    <source>
        <dbReference type="ARBA" id="ARBA00004651"/>
    </source>
</evidence>
<feature type="transmembrane region" description="Helical" evidence="8">
    <location>
        <begin position="245"/>
        <end position="271"/>
    </location>
</feature>
<evidence type="ECO:0000256" key="7">
    <source>
        <dbReference type="ARBA" id="ARBA00023136"/>
    </source>
</evidence>
<evidence type="ECO:0000256" key="2">
    <source>
        <dbReference type="ARBA" id="ARBA00007935"/>
    </source>
</evidence>
<comment type="subcellular location">
    <subcellularLocation>
        <location evidence="1">Cell membrane</location>
        <topology evidence="1">Multi-pass membrane protein</topology>
    </subcellularLocation>
</comment>
<feature type="transmembrane region" description="Helical" evidence="8">
    <location>
        <begin position="96"/>
        <end position="116"/>
    </location>
</feature>
<feature type="transmembrane region" description="Helical" evidence="8">
    <location>
        <begin position="64"/>
        <end position="84"/>
    </location>
</feature>
<gene>
    <name evidence="9" type="ORF">EIM92_18285</name>
</gene>
<accession>A0A3Q8S5V8</accession>
<dbReference type="PROSITE" id="PS51257">
    <property type="entry name" value="PROKAR_LIPOPROTEIN"/>
    <property type="match status" value="1"/>
</dbReference>
<dbReference type="CDD" id="cd06550">
    <property type="entry name" value="TM_ABC_iron-siderophores_like"/>
    <property type="match status" value="1"/>
</dbReference>
<feature type="transmembrane region" description="Helical" evidence="8">
    <location>
        <begin position="283"/>
        <end position="300"/>
    </location>
</feature>
<evidence type="ECO:0000256" key="5">
    <source>
        <dbReference type="ARBA" id="ARBA00022692"/>
    </source>
</evidence>
<reference evidence="9 10" key="1">
    <citation type="submission" date="2018-11" db="EMBL/GenBank/DDBJ databases">
        <title>Genome sequencing of Paenibacillus lentus DSM25539(T).</title>
        <authorList>
            <person name="Kook J.-K."/>
            <person name="Park S.-N."/>
            <person name="Lim Y.K."/>
        </authorList>
    </citation>
    <scope>NUCLEOTIDE SEQUENCE [LARGE SCALE GENOMIC DNA]</scope>
    <source>
        <strain evidence="9 10">DSM 25539</strain>
    </source>
</reference>
<evidence type="ECO:0000256" key="6">
    <source>
        <dbReference type="ARBA" id="ARBA00022989"/>
    </source>
</evidence>
<feature type="transmembrane region" description="Helical" evidence="8">
    <location>
        <begin position="198"/>
        <end position="218"/>
    </location>
</feature>
<name>A0A3Q8S5V8_9BACL</name>
<dbReference type="GO" id="GO:0033214">
    <property type="term" value="P:siderophore-iron import into cell"/>
    <property type="evidence" value="ECO:0007669"/>
    <property type="project" value="TreeGrafter"/>
</dbReference>
<keyword evidence="7 8" id="KW-0472">Membrane</keyword>
<keyword evidence="5 8" id="KW-0812">Transmembrane</keyword>
<dbReference type="Proteomes" id="UP000273145">
    <property type="component" value="Chromosome"/>
</dbReference>
<dbReference type="SUPFAM" id="SSF81345">
    <property type="entry name" value="ABC transporter involved in vitamin B12 uptake, BtuC"/>
    <property type="match status" value="1"/>
</dbReference>
<evidence type="ECO:0000256" key="3">
    <source>
        <dbReference type="ARBA" id="ARBA00022448"/>
    </source>
</evidence>
<organism evidence="9 10">
    <name type="scientific">Paenibacillus lentus</name>
    <dbReference type="NCBI Taxonomy" id="1338368"/>
    <lineage>
        <taxon>Bacteria</taxon>
        <taxon>Bacillati</taxon>
        <taxon>Bacillota</taxon>
        <taxon>Bacilli</taxon>
        <taxon>Bacillales</taxon>
        <taxon>Paenibacillaceae</taxon>
        <taxon>Paenibacillus</taxon>
    </lineage>
</organism>
<sequence>MKWQTITLLLLLITLGLTAIAACAIGPISIPFRKTMGILLSAMGFPSFTSFTDRELLVVTEMRLPRVLAGGLVGAALGVSGGAMQGLFRNPLVEPGYVGVSSGAALGAVCALYFGWNQFGSWTLPLSAFLGAALAVMIILAVWQKHRHKSIALLLLLGIGVNALLSAVINMLVASSNSEQELRSIVFWLQGGLEARTWHHVQLIALPILAGCVILFTFGRDLNTMLLGDEQSTHAGINVDRMRPLLLILISLMTGSAVAISGIIGFVGLVVPHAVRLVTGPDHRFLLPASALGGAIFLIWADLASRMMLQPITLQVGVVCALIGAPLFIALIMSSRRGGALR</sequence>
<evidence type="ECO:0000313" key="10">
    <source>
        <dbReference type="Proteomes" id="UP000273145"/>
    </source>
</evidence>
<proteinExistence type="inferred from homology"/>
<dbReference type="Gene3D" id="1.10.3470.10">
    <property type="entry name" value="ABC transporter involved in vitamin B12 uptake, BtuC"/>
    <property type="match status" value="1"/>
</dbReference>
<dbReference type="AlphaFoldDB" id="A0A3Q8S5V8"/>
<evidence type="ECO:0000313" key="9">
    <source>
        <dbReference type="EMBL" id="AZK47873.1"/>
    </source>
</evidence>
<comment type="similarity">
    <text evidence="2">Belongs to the binding-protein-dependent transport system permease family. FecCD subfamily.</text>
</comment>
<feature type="transmembrane region" description="Helical" evidence="8">
    <location>
        <begin position="150"/>
        <end position="173"/>
    </location>
</feature>
<dbReference type="GO" id="GO:0005886">
    <property type="term" value="C:plasma membrane"/>
    <property type="evidence" value="ECO:0007669"/>
    <property type="project" value="UniProtKB-SubCell"/>
</dbReference>
<dbReference type="Pfam" id="PF01032">
    <property type="entry name" value="FecCD"/>
    <property type="match status" value="1"/>
</dbReference>
<dbReference type="InterPro" id="IPR000522">
    <property type="entry name" value="ABC_transptr_permease_BtuC"/>
</dbReference>
<dbReference type="OrthoDB" id="9811721at2"/>
<dbReference type="EMBL" id="CP034248">
    <property type="protein sequence ID" value="AZK47873.1"/>
    <property type="molecule type" value="Genomic_DNA"/>
</dbReference>
<feature type="transmembrane region" description="Helical" evidence="8">
    <location>
        <begin position="312"/>
        <end position="333"/>
    </location>
</feature>
<keyword evidence="6 8" id="KW-1133">Transmembrane helix</keyword>
<dbReference type="FunFam" id="1.10.3470.10:FF:000001">
    <property type="entry name" value="Vitamin B12 ABC transporter permease BtuC"/>
    <property type="match status" value="1"/>
</dbReference>
<dbReference type="KEGG" id="plen:EIM92_18285"/>